<dbReference type="GO" id="GO:0071973">
    <property type="term" value="P:bacterial-type flagellum-dependent cell motility"/>
    <property type="evidence" value="ECO:0007669"/>
    <property type="project" value="TreeGrafter"/>
</dbReference>
<dbReference type="GO" id="GO:0004040">
    <property type="term" value="F:amidase activity"/>
    <property type="evidence" value="ECO:0007669"/>
    <property type="project" value="InterPro"/>
</dbReference>
<proteinExistence type="inferred from homology"/>
<evidence type="ECO:0000256" key="5">
    <source>
        <dbReference type="ARBA" id="ARBA00013433"/>
    </source>
</evidence>
<dbReference type="InterPro" id="IPR002901">
    <property type="entry name" value="MGlyc_endo_b_GlcNAc-like_dom"/>
</dbReference>
<comment type="similarity">
    <text evidence="4">In the C-terminal section; belongs to the glycosyl hydrolase 73 family.</text>
</comment>
<evidence type="ECO:0000256" key="1">
    <source>
        <dbReference type="ARBA" id="ARBA00002954"/>
    </source>
</evidence>
<dbReference type="GO" id="GO:0042597">
    <property type="term" value="C:periplasmic space"/>
    <property type="evidence" value="ECO:0007669"/>
    <property type="project" value="UniProtKB-SubCell"/>
</dbReference>
<reference evidence="12 13" key="1">
    <citation type="submission" date="2018-10" db="EMBL/GenBank/DDBJ databases">
        <authorList>
            <person name="Chen W.-M."/>
        </authorList>
    </citation>
    <scope>NUCLEOTIDE SEQUENCE [LARGE SCALE GENOMIC DNA]</scope>
    <source>
        <strain evidence="12 13">H-5</strain>
    </source>
</reference>
<keyword evidence="12" id="KW-0969">Cilium</keyword>
<gene>
    <name evidence="12" type="primary">flgJ</name>
    <name evidence="12" type="ORF">ED236_06645</name>
</gene>
<dbReference type="Gene3D" id="1.10.530.10">
    <property type="match status" value="1"/>
</dbReference>
<evidence type="ECO:0000256" key="9">
    <source>
        <dbReference type="ARBA" id="ARBA00023316"/>
    </source>
</evidence>
<evidence type="ECO:0000256" key="4">
    <source>
        <dbReference type="ARBA" id="ARBA00007974"/>
    </source>
</evidence>
<name>A0A3N0V0B0_9PROT</name>
<evidence type="ECO:0000256" key="10">
    <source>
        <dbReference type="ARBA" id="ARBA00030835"/>
    </source>
</evidence>
<protein>
    <recommendedName>
        <fullName evidence="5">Peptidoglycan hydrolase FlgJ</fullName>
    </recommendedName>
    <alternativeName>
        <fullName evidence="10">Muramidase FlgJ</fullName>
    </alternativeName>
</protein>
<dbReference type="PRINTS" id="PR01002">
    <property type="entry name" value="FLGFLGJ"/>
</dbReference>
<dbReference type="InterPro" id="IPR051056">
    <property type="entry name" value="Glycosyl_Hydrolase_73"/>
</dbReference>
<feature type="domain" description="Mannosyl-glycoprotein endo-beta-N-acetylglucosamidase-like" evidence="11">
    <location>
        <begin position="172"/>
        <end position="327"/>
    </location>
</feature>
<dbReference type="SMART" id="SM00047">
    <property type="entry name" value="LYZ2"/>
    <property type="match status" value="1"/>
</dbReference>
<dbReference type="GO" id="GO:0044780">
    <property type="term" value="P:bacterial-type flagellum assembly"/>
    <property type="evidence" value="ECO:0007669"/>
    <property type="project" value="InterPro"/>
</dbReference>
<dbReference type="GO" id="GO:0071555">
    <property type="term" value="P:cell wall organization"/>
    <property type="evidence" value="ECO:0007669"/>
    <property type="project" value="UniProtKB-KW"/>
</dbReference>
<evidence type="ECO:0000256" key="2">
    <source>
        <dbReference type="ARBA" id="ARBA00004418"/>
    </source>
</evidence>
<dbReference type="InterPro" id="IPR013377">
    <property type="entry name" value="FlgJ"/>
</dbReference>
<evidence type="ECO:0000256" key="6">
    <source>
        <dbReference type="ARBA" id="ARBA00022764"/>
    </source>
</evidence>
<keyword evidence="12" id="KW-0966">Cell projection</keyword>
<evidence type="ECO:0000256" key="7">
    <source>
        <dbReference type="ARBA" id="ARBA00022801"/>
    </source>
</evidence>
<keyword evidence="12" id="KW-0282">Flagellum</keyword>
<dbReference type="Proteomes" id="UP000275137">
    <property type="component" value="Unassembled WGS sequence"/>
</dbReference>
<keyword evidence="9" id="KW-0961">Cell wall biogenesis/degradation</keyword>
<evidence type="ECO:0000256" key="3">
    <source>
        <dbReference type="ARBA" id="ARBA00006880"/>
    </source>
</evidence>
<evidence type="ECO:0000313" key="12">
    <source>
        <dbReference type="EMBL" id="ROH86135.1"/>
    </source>
</evidence>
<dbReference type="PANTHER" id="PTHR33308:SF9">
    <property type="entry name" value="PEPTIDOGLYCAN HYDROLASE FLGJ"/>
    <property type="match status" value="1"/>
</dbReference>
<dbReference type="NCBIfam" id="TIGR02541">
    <property type="entry name" value="flagell_FlgJ"/>
    <property type="match status" value="1"/>
</dbReference>
<organism evidence="12 13">
    <name type="scientific">Pseudomethylobacillus aquaticus</name>
    <dbReference type="NCBI Taxonomy" id="2676064"/>
    <lineage>
        <taxon>Bacteria</taxon>
        <taxon>Pseudomonadati</taxon>
        <taxon>Pseudomonadota</taxon>
        <taxon>Betaproteobacteria</taxon>
        <taxon>Nitrosomonadales</taxon>
        <taxon>Methylophilaceae</taxon>
        <taxon>Pseudomethylobacillus</taxon>
    </lineage>
</organism>
<dbReference type="Pfam" id="PF01832">
    <property type="entry name" value="Glucosaminidase"/>
    <property type="match status" value="1"/>
</dbReference>
<evidence type="ECO:0000259" key="11">
    <source>
        <dbReference type="SMART" id="SM00047"/>
    </source>
</evidence>
<evidence type="ECO:0000256" key="8">
    <source>
        <dbReference type="ARBA" id="ARBA00023295"/>
    </source>
</evidence>
<dbReference type="PANTHER" id="PTHR33308">
    <property type="entry name" value="PEPTIDOGLYCAN HYDROLASE FLGJ"/>
    <property type="match status" value="1"/>
</dbReference>
<comment type="function">
    <text evidence="1">Flagellum-specific muramidase which hydrolyzes the peptidoglycan layer to assemble the rod structure in the periplasmic space.</text>
</comment>
<dbReference type="InterPro" id="IPR019301">
    <property type="entry name" value="Flagellar_prot_FlgJ_N"/>
</dbReference>
<comment type="subcellular location">
    <subcellularLocation>
        <location evidence="2">Periplasm</location>
    </subcellularLocation>
</comment>
<dbReference type="GO" id="GO:0016798">
    <property type="term" value="F:hydrolase activity, acting on glycosyl bonds"/>
    <property type="evidence" value="ECO:0007669"/>
    <property type="project" value="UniProtKB-KW"/>
</dbReference>
<keyword evidence="13" id="KW-1185">Reference proteome</keyword>
<evidence type="ECO:0000313" key="13">
    <source>
        <dbReference type="Proteomes" id="UP000275137"/>
    </source>
</evidence>
<accession>A0A3N0V0B0</accession>
<dbReference type="Pfam" id="PF10135">
    <property type="entry name" value="Rod-binding"/>
    <property type="match status" value="1"/>
</dbReference>
<keyword evidence="7 12" id="KW-0378">Hydrolase</keyword>
<dbReference type="Gene3D" id="2.10.70.40">
    <property type="entry name" value="peptidoglycan hydrolase"/>
    <property type="match status" value="1"/>
</dbReference>
<sequence length="328" mass="35308">MIDSPQNTNKLPAATGQLAADAGSLEALKRSARSNAPEAIKATAVQFEAMFVNMMLKSMRDASPQNGMLDNEQTRTFTSMLDQQLSQSMAKRGLGLADVLARQLGARAPAVPDLNSAQTSKLEINKLELSKPLSRYQQIGAMLAPVPELLVSNRPEVKAPMTAMPAVDSAANRNAPRHVTQFRQTMLQHAEAASAATGIPAAFMVGQAALESGWGRHQIRQADGSSSHNLFGIKATGNWQGKVAEVPTTEYINGVKQTRVEKFRAYDSYADAFADFARLISGNPRYQSVMANVSDAKAYAQAMQASGYATDPNYASKLAQVIRRSMSA</sequence>
<comment type="similarity">
    <text evidence="3">In the N-terminal section; belongs to the FlgJ family.</text>
</comment>
<dbReference type="AlphaFoldDB" id="A0A3N0V0B0"/>
<dbReference type="FunFam" id="2.10.70.40:FF:000001">
    <property type="entry name" value="Flagellar assembly peptidoglycan hydrolase FlgJ"/>
    <property type="match status" value="1"/>
</dbReference>
<dbReference type="EMBL" id="RJVP01000003">
    <property type="protein sequence ID" value="ROH86135.1"/>
    <property type="molecule type" value="Genomic_DNA"/>
</dbReference>
<keyword evidence="8" id="KW-0326">Glycosidase</keyword>
<keyword evidence="6" id="KW-0574">Periplasm</keyword>
<comment type="caution">
    <text evidence="12">The sequence shown here is derived from an EMBL/GenBank/DDBJ whole genome shotgun (WGS) entry which is preliminary data.</text>
</comment>
<dbReference type="RefSeq" id="WP_123237195.1">
    <property type="nucleotide sequence ID" value="NZ_RJVP01000003.1"/>
</dbReference>